<dbReference type="Gene3D" id="3.40.50.2300">
    <property type="match status" value="2"/>
</dbReference>
<dbReference type="InterPro" id="IPR028082">
    <property type="entry name" value="Peripla_BP_I"/>
</dbReference>
<feature type="chain" id="PRO_5036904155" evidence="3">
    <location>
        <begin position="29"/>
        <end position="381"/>
    </location>
</feature>
<dbReference type="RefSeq" id="WP_187078468.1">
    <property type="nucleotide sequence ID" value="NZ_JACORT010000012.1"/>
</dbReference>
<name>A0A923MUN1_9BURK</name>
<sequence length="381" mass="40346">MPRYASVSSLARAVLLSFALAAGTTAGAQEITLGQVGPFTVIPVPDAPEINAGIQAYLKQANATGGVRGSKLGFFSMDDRYSGEGFVEQFGKAMEKRPVALLSPIGSAAMSEMYKQKLLDKSDVVIMNVIPGAESLRNPGHPRVFHIRAGDRQQIEKIVHHAKTLGTTRMAVLYQDLVIGTSGFAMAEQAAKAEGFPQFNGVKSAPDAAGLAAAAEQVKKLEPQAVLVVGAPRFMGDGVAALRKAGVSQSLFVLSYVPAGMLVKLAGPEGARGVGIAQTFPNPNGITLPIQREFQAAMKAAHPDLKNYTPFHLEGYLSARTVAEAIKRSKDKDVTPATLEKALRTAGEMDFGGYRVDFTKGNVGSSWVDIGVVTAEGKIRY</sequence>
<keyword evidence="6" id="KW-1185">Reference proteome</keyword>
<dbReference type="AlphaFoldDB" id="A0A923MUN1"/>
<dbReference type="CDD" id="cd06326">
    <property type="entry name" value="PBP1_ABC_ligand_binding-like"/>
    <property type="match status" value="1"/>
</dbReference>
<reference evidence="5" key="1">
    <citation type="submission" date="2020-08" db="EMBL/GenBank/DDBJ databases">
        <title>Ramlibacter sp. USB13 16S ribosomal RNA gene genome sequencing and assembly.</title>
        <authorList>
            <person name="Kang M."/>
        </authorList>
    </citation>
    <scope>NUCLEOTIDE SEQUENCE</scope>
    <source>
        <strain evidence="5">USB13</strain>
    </source>
</reference>
<organism evidence="5 6">
    <name type="scientific">Ramlibacter cellulosilyticus</name>
    <dbReference type="NCBI Taxonomy" id="2764187"/>
    <lineage>
        <taxon>Bacteria</taxon>
        <taxon>Pseudomonadati</taxon>
        <taxon>Pseudomonadota</taxon>
        <taxon>Betaproteobacteria</taxon>
        <taxon>Burkholderiales</taxon>
        <taxon>Comamonadaceae</taxon>
        <taxon>Ramlibacter</taxon>
    </lineage>
</organism>
<evidence type="ECO:0000256" key="2">
    <source>
        <dbReference type="ARBA" id="ARBA00022729"/>
    </source>
</evidence>
<protein>
    <submittedName>
        <fullName evidence="5">ABC transporter substrate-binding protein</fullName>
    </submittedName>
</protein>
<accession>A0A923MUN1</accession>
<gene>
    <name evidence="5" type="ORF">H8N03_22455</name>
</gene>
<evidence type="ECO:0000256" key="1">
    <source>
        <dbReference type="ARBA" id="ARBA00010062"/>
    </source>
</evidence>
<dbReference type="Proteomes" id="UP000608513">
    <property type="component" value="Unassembled WGS sequence"/>
</dbReference>
<proteinExistence type="inferred from homology"/>
<feature type="domain" description="Leucine-binding protein" evidence="4">
    <location>
        <begin position="31"/>
        <end position="360"/>
    </location>
</feature>
<dbReference type="PANTHER" id="PTHR47235:SF1">
    <property type="entry name" value="BLR6548 PROTEIN"/>
    <property type="match status" value="1"/>
</dbReference>
<feature type="signal peptide" evidence="3">
    <location>
        <begin position="1"/>
        <end position="28"/>
    </location>
</feature>
<evidence type="ECO:0000313" key="6">
    <source>
        <dbReference type="Proteomes" id="UP000608513"/>
    </source>
</evidence>
<dbReference type="PANTHER" id="PTHR47235">
    <property type="entry name" value="BLR6548 PROTEIN"/>
    <property type="match status" value="1"/>
</dbReference>
<evidence type="ECO:0000259" key="4">
    <source>
        <dbReference type="Pfam" id="PF13458"/>
    </source>
</evidence>
<comment type="similarity">
    <text evidence="1">Belongs to the leucine-binding protein family.</text>
</comment>
<dbReference type="Pfam" id="PF13458">
    <property type="entry name" value="Peripla_BP_6"/>
    <property type="match status" value="1"/>
</dbReference>
<comment type="caution">
    <text evidence="5">The sequence shown here is derived from an EMBL/GenBank/DDBJ whole genome shotgun (WGS) entry which is preliminary data.</text>
</comment>
<dbReference type="EMBL" id="JACORT010000012">
    <property type="protein sequence ID" value="MBC5785720.1"/>
    <property type="molecule type" value="Genomic_DNA"/>
</dbReference>
<dbReference type="SUPFAM" id="SSF53822">
    <property type="entry name" value="Periplasmic binding protein-like I"/>
    <property type="match status" value="1"/>
</dbReference>
<evidence type="ECO:0000256" key="3">
    <source>
        <dbReference type="SAM" id="SignalP"/>
    </source>
</evidence>
<keyword evidence="2 3" id="KW-0732">Signal</keyword>
<evidence type="ECO:0000313" key="5">
    <source>
        <dbReference type="EMBL" id="MBC5785720.1"/>
    </source>
</evidence>
<dbReference type="InterPro" id="IPR028081">
    <property type="entry name" value="Leu-bd"/>
</dbReference>